<feature type="transmembrane region" description="Helical" evidence="1">
    <location>
        <begin position="78"/>
        <end position="100"/>
    </location>
</feature>
<proteinExistence type="predicted"/>
<feature type="transmembrane region" description="Helical" evidence="1">
    <location>
        <begin position="437"/>
        <end position="454"/>
    </location>
</feature>
<feature type="transmembrane region" description="Helical" evidence="1">
    <location>
        <begin position="50"/>
        <end position="66"/>
    </location>
</feature>
<sequence length="492" mass="56656">MFKKLVFVLEVTIIRLMNISIRKIVSIYMLFLYVLLSFVIVLSMEPNIEIMGLIGLGLLIVSLTTWKFMTDEIISSYVFFLCVAYIFLFGQSLLMPFNLINPDRDVLNLKFVNEVNLYKAQIYTLLCLASFHIGALFFYKKENMLLKHKYLNRNVLDESIRTVGVILLIISIVPYFLDLYQSIKIVMLYGYKGIYSEIKTLSGLNSIITKLSSYFIPGLICLIIGFRKMVKPRRTIYLLSFVVIALILYIGERNDAVIFLLVIVLIQHYFIKSINLKNSYKYILICIFLLVILSSIADVRGIQNRSLLHYIEYITENGLSFSILTDVFSELGWTMTPTIAVMNFVESGEPLRNGQTYVYSILSLIPNLGFWEIHPAAKVTSLGSWLQFKLGLSYGPGFSLVAESFLNFSWWGWIVFVFLGGYIVRILGLLTRDSAEYNPAVGCCILLFFNQSLFTIRDTFLGNVRAAVYFAIPIYLFIMFIDNEYKKRKIYD</sequence>
<feature type="transmembrane region" description="Helical" evidence="1">
    <location>
        <begin position="25"/>
        <end position="44"/>
    </location>
</feature>
<dbReference type="EMBL" id="VSSQ01003876">
    <property type="protein sequence ID" value="MPM22747.1"/>
    <property type="molecule type" value="Genomic_DNA"/>
</dbReference>
<keyword evidence="1" id="KW-0812">Transmembrane</keyword>
<name>A0A644Y3N5_9ZZZZ</name>
<evidence type="ECO:0000256" key="1">
    <source>
        <dbReference type="SAM" id="Phobius"/>
    </source>
</evidence>
<keyword evidence="1" id="KW-0472">Membrane</keyword>
<evidence type="ECO:0008006" key="3">
    <source>
        <dbReference type="Google" id="ProtNLM"/>
    </source>
</evidence>
<feature type="transmembrane region" description="Helical" evidence="1">
    <location>
        <begin position="160"/>
        <end position="177"/>
    </location>
</feature>
<feature type="transmembrane region" description="Helical" evidence="1">
    <location>
        <begin position="257"/>
        <end position="275"/>
    </location>
</feature>
<reference evidence="2" key="1">
    <citation type="submission" date="2019-08" db="EMBL/GenBank/DDBJ databases">
        <authorList>
            <person name="Kucharzyk K."/>
            <person name="Murdoch R.W."/>
            <person name="Higgins S."/>
            <person name="Loffler F."/>
        </authorList>
    </citation>
    <scope>NUCLEOTIDE SEQUENCE</scope>
</reference>
<gene>
    <name evidence="2" type="ORF">SDC9_69205</name>
</gene>
<dbReference type="AlphaFoldDB" id="A0A644Y3N5"/>
<feature type="transmembrane region" description="Helical" evidence="1">
    <location>
        <begin position="410"/>
        <end position="430"/>
    </location>
</feature>
<feature type="transmembrane region" description="Helical" evidence="1">
    <location>
        <begin position="282"/>
        <end position="302"/>
    </location>
</feature>
<feature type="transmembrane region" description="Helical" evidence="1">
    <location>
        <begin position="207"/>
        <end position="226"/>
    </location>
</feature>
<keyword evidence="1" id="KW-1133">Transmembrane helix</keyword>
<accession>A0A644Y3N5</accession>
<feature type="transmembrane region" description="Helical" evidence="1">
    <location>
        <begin position="235"/>
        <end position="251"/>
    </location>
</feature>
<feature type="transmembrane region" description="Helical" evidence="1">
    <location>
        <begin position="120"/>
        <end position="139"/>
    </location>
</feature>
<dbReference type="InterPro" id="IPR029468">
    <property type="entry name" value="O-ag_pol_Wzy"/>
</dbReference>
<protein>
    <recommendedName>
        <fullName evidence="3">O-antigen polysaccharide polymerase Wzy</fullName>
    </recommendedName>
</protein>
<dbReference type="Pfam" id="PF14296">
    <property type="entry name" value="O-ag_pol_Wzy"/>
    <property type="match status" value="1"/>
</dbReference>
<organism evidence="2">
    <name type="scientific">bioreactor metagenome</name>
    <dbReference type="NCBI Taxonomy" id="1076179"/>
    <lineage>
        <taxon>unclassified sequences</taxon>
        <taxon>metagenomes</taxon>
        <taxon>ecological metagenomes</taxon>
    </lineage>
</organism>
<feature type="transmembrane region" description="Helical" evidence="1">
    <location>
        <begin position="460"/>
        <end position="481"/>
    </location>
</feature>
<evidence type="ECO:0000313" key="2">
    <source>
        <dbReference type="EMBL" id="MPM22747.1"/>
    </source>
</evidence>
<comment type="caution">
    <text evidence="2">The sequence shown here is derived from an EMBL/GenBank/DDBJ whole genome shotgun (WGS) entry which is preliminary data.</text>
</comment>